<keyword evidence="3" id="KW-1185">Reference proteome</keyword>
<name>A0A9P6SU47_9FUNG</name>
<dbReference type="Proteomes" id="UP000703661">
    <property type="component" value="Unassembled WGS sequence"/>
</dbReference>
<comment type="caution">
    <text evidence="2">The sequence shown here is derived from an EMBL/GenBank/DDBJ whole genome shotgun (WGS) entry which is preliminary data.</text>
</comment>
<proteinExistence type="predicted"/>
<evidence type="ECO:0000256" key="1">
    <source>
        <dbReference type="SAM" id="Phobius"/>
    </source>
</evidence>
<organism evidence="2 3">
    <name type="scientific">Entomortierella chlamydospora</name>
    <dbReference type="NCBI Taxonomy" id="101097"/>
    <lineage>
        <taxon>Eukaryota</taxon>
        <taxon>Fungi</taxon>
        <taxon>Fungi incertae sedis</taxon>
        <taxon>Mucoromycota</taxon>
        <taxon>Mortierellomycotina</taxon>
        <taxon>Mortierellomycetes</taxon>
        <taxon>Mortierellales</taxon>
        <taxon>Mortierellaceae</taxon>
        <taxon>Entomortierella</taxon>
    </lineage>
</organism>
<keyword evidence="1" id="KW-0812">Transmembrane</keyword>
<keyword evidence="1" id="KW-0472">Membrane</keyword>
<keyword evidence="1" id="KW-1133">Transmembrane helix</keyword>
<sequence>MAFLLKDAIDNMVRQQVDVAALKMFGMVVAGMEGVIYLMQLIARGIYLMKQYAVLHVPRSQFDLCVVTGAINTFLNLREELVKTMEICRKSHLDKPA</sequence>
<protein>
    <submittedName>
        <fullName evidence="2">Uncharacterized protein</fullName>
    </submittedName>
</protein>
<accession>A0A9P6SU47</accession>
<reference evidence="2" key="1">
    <citation type="journal article" date="2020" name="Fungal Divers.">
        <title>Resolving the Mortierellaceae phylogeny through synthesis of multi-gene phylogenetics and phylogenomics.</title>
        <authorList>
            <person name="Vandepol N."/>
            <person name="Liber J."/>
            <person name="Desiro A."/>
            <person name="Na H."/>
            <person name="Kennedy M."/>
            <person name="Barry K."/>
            <person name="Grigoriev I.V."/>
            <person name="Miller A.N."/>
            <person name="O'Donnell K."/>
            <person name="Stajich J.E."/>
            <person name="Bonito G."/>
        </authorList>
    </citation>
    <scope>NUCLEOTIDE SEQUENCE</scope>
    <source>
        <strain evidence="2">NRRL 2769</strain>
    </source>
</reference>
<feature type="transmembrane region" description="Helical" evidence="1">
    <location>
        <begin position="20"/>
        <end position="42"/>
    </location>
</feature>
<evidence type="ECO:0000313" key="2">
    <source>
        <dbReference type="EMBL" id="KAG0003408.1"/>
    </source>
</evidence>
<evidence type="ECO:0000313" key="3">
    <source>
        <dbReference type="Proteomes" id="UP000703661"/>
    </source>
</evidence>
<dbReference type="EMBL" id="JAAAID010002854">
    <property type="protein sequence ID" value="KAG0003408.1"/>
    <property type="molecule type" value="Genomic_DNA"/>
</dbReference>
<dbReference type="AlphaFoldDB" id="A0A9P6SU47"/>
<gene>
    <name evidence="2" type="ORF">BGZ80_005799</name>
</gene>